<protein>
    <submittedName>
        <fullName evidence="3">Uncharacterized conserved protein YjdB, contains Ig-like domain</fullName>
    </submittedName>
</protein>
<dbReference type="Gene3D" id="1.20.1270.70">
    <property type="entry name" value="Designed single chain three-helix bundle"/>
    <property type="match status" value="1"/>
</dbReference>
<feature type="coiled-coil region" evidence="1">
    <location>
        <begin position="900"/>
        <end position="946"/>
    </location>
</feature>
<reference evidence="4" key="1">
    <citation type="submission" date="2016-10" db="EMBL/GenBank/DDBJ databases">
        <authorList>
            <person name="Varghese N."/>
            <person name="Submissions S."/>
        </authorList>
    </citation>
    <scope>NUCLEOTIDE SEQUENCE [LARGE SCALE GENOMIC DNA]</scope>
    <source>
        <strain evidence="4">DSM 1551</strain>
    </source>
</reference>
<dbReference type="RefSeq" id="WP_092354966.1">
    <property type="nucleotide sequence ID" value="NZ_FOIN01000026.1"/>
</dbReference>
<dbReference type="Gene3D" id="1.20.1270.90">
    <property type="entry name" value="AF1782-like"/>
    <property type="match status" value="1"/>
</dbReference>
<feature type="domain" description="BIG2" evidence="2">
    <location>
        <begin position="600"/>
        <end position="678"/>
    </location>
</feature>
<dbReference type="InterPro" id="IPR032675">
    <property type="entry name" value="LRR_dom_sf"/>
</dbReference>
<dbReference type="PANTHER" id="PTHR45661">
    <property type="entry name" value="SURFACE ANTIGEN"/>
    <property type="match status" value="1"/>
</dbReference>
<dbReference type="Gene3D" id="3.40.50.12480">
    <property type="match status" value="1"/>
</dbReference>
<evidence type="ECO:0000259" key="2">
    <source>
        <dbReference type="SMART" id="SM00635"/>
    </source>
</evidence>
<evidence type="ECO:0000313" key="4">
    <source>
        <dbReference type="Proteomes" id="UP000198558"/>
    </source>
</evidence>
<dbReference type="InterPro" id="IPR053139">
    <property type="entry name" value="Surface_bspA-like"/>
</dbReference>
<feature type="domain" description="BIG2" evidence="2">
    <location>
        <begin position="688"/>
        <end position="764"/>
    </location>
</feature>
<dbReference type="Pfam" id="PF07554">
    <property type="entry name" value="FIVAR"/>
    <property type="match status" value="4"/>
</dbReference>
<dbReference type="Proteomes" id="UP000198558">
    <property type="component" value="Unassembled WGS sequence"/>
</dbReference>
<evidence type="ECO:0000313" key="3">
    <source>
        <dbReference type="EMBL" id="SET66620.1"/>
    </source>
</evidence>
<feature type="domain" description="BIG2" evidence="2">
    <location>
        <begin position="773"/>
        <end position="850"/>
    </location>
</feature>
<dbReference type="GeneID" id="78288906"/>
<dbReference type="Pfam" id="PF13306">
    <property type="entry name" value="LRR_5"/>
    <property type="match status" value="1"/>
</dbReference>
<dbReference type="Pfam" id="PF02368">
    <property type="entry name" value="Big_2"/>
    <property type="match status" value="5"/>
</dbReference>
<feature type="domain" description="BIG2" evidence="2">
    <location>
        <begin position="517"/>
        <end position="595"/>
    </location>
</feature>
<dbReference type="Gene3D" id="2.60.40.1080">
    <property type="match status" value="5"/>
</dbReference>
<dbReference type="SUPFAM" id="SSF49373">
    <property type="entry name" value="Invasin/intimin cell-adhesion fragments"/>
    <property type="match status" value="5"/>
</dbReference>
<dbReference type="SMART" id="SM00635">
    <property type="entry name" value="BID_2"/>
    <property type="match status" value="5"/>
</dbReference>
<dbReference type="InterPro" id="IPR008964">
    <property type="entry name" value="Invasin/intimin_cell_adhesion"/>
</dbReference>
<gene>
    <name evidence="3" type="ORF">SAMN04489758_12622</name>
</gene>
<accession>A0A1I0G7L0</accession>
<dbReference type="InterPro" id="IPR003343">
    <property type="entry name" value="Big_2"/>
</dbReference>
<sequence length="1200" mass="129841">MKKLLKILLVLVISLPAIIFGNAEKNKVYAKISGDYSYELIDDESAIILNYSGSEKNLVIPKEIGGKTVKKIGYGAFAECKSIETLEVPDTVISIENYAFSQCSQLQTMNIPDSVVSLGQYAFAGCNSLESLVIPNGIKSISYGAFFDCINLKSVEIPEGIKTIGGMVFGNCKSLESIDFPSTLTSIGGNAFVHCTGLKSITLPEGVTVLGSGAFQGCLSLEEVQLPDTLISIGQSVFQDCISLKSIFLPESVTGLGYASFSGCSSLKNINIPSQVTRIGNATFSGCASLENIEIPDTIVSLGDNVFSGCVSLKNIDIPDSVTQIGNSTFSYCSNLETVKLPKKLGEISTSLFRYCDKLDTVVIPNGVSSIQDTAFADCLNLRSVIFPDTISSNGIGSRIFSNSPKVVASVIEDSEAHLYMRRNGYAFSLINTGLNLDKKELTLNVNDSRKYVVILTPYTIANNSQLTWVSSNPSVATVDENGVVTALTEGEATITVRNINGLTDTSKVTITNRHVPITGISLNKKELVMKKQTTSGLRASISPSDTTEDKSLTWMSSDNEIATVSSTGLITARNPGEAIITVKTSNGISSTCTVTVISEITSVALNLTAITLEEGKSQLLRATINPNDTTDSKELTWKSSNPSVATVDQNGEVRTVKKGIATITVETVNGKKAECKITVIPAVENIPIENVTLNKTELLIEEEQTEELVATINPVNTTDDKTLRWTSNNEAVAVVENGLVMAKGVGEATITVITSNGKTATCRVTVTKKAVPIESVILDKHQLILKVGKSETLVAQINPIDTTDDKTLSWISNNETVAVVENGLVTAKAVGETTITVTTSNGKQDVCTITVFDVDTSKLEALVSQASAIEDIYTKDTYAILEIALKNAESVLENQDASQVEVNQAIADLENAINGLIERASQDLLNELQTKLEECKNLENDYTSEEFLELKLVIEETERLLETEFTNISANDVNQLLTELEEQKDNLLLLAARKELNTLLINANELLNGDLSDYPEDSIISLRSAVAIAKNLIDIQSKDIQLIQDATRNLNSALLGMQKVNKSDLEKLISEVNSLDSNKYTEVSWNALQTKLQEAVIIFNEPNVSQDEVDHIYNELLSVVNDLVLKVNKSALLSVINFAENIVNNIDKYKPNTVIGINEILEEAKNINESNLATQDEIDEITSRLVVAVLSARLDPKKL</sequence>
<feature type="domain" description="BIG2" evidence="2">
    <location>
        <begin position="431"/>
        <end position="509"/>
    </location>
</feature>
<dbReference type="EMBL" id="FOIN01000026">
    <property type="protein sequence ID" value="SET66620.1"/>
    <property type="molecule type" value="Genomic_DNA"/>
</dbReference>
<proteinExistence type="predicted"/>
<dbReference type="PANTHER" id="PTHR45661:SF3">
    <property type="entry name" value="IG-LIKE DOMAIN-CONTAINING PROTEIN"/>
    <property type="match status" value="1"/>
</dbReference>
<dbReference type="InterPro" id="IPR026906">
    <property type="entry name" value="LRR_5"/>
</dbReference>
<dbReference type="SUPFAM" id="SSF52058">
    <property type="entry name" value="L domain-like"/>
    <property type="match status" value="1"/>
</dbReference>
<evidence type="ECO:0000256" key="1">
    <source>
        <dbReference type="SAM" id="Coils"/>
    </source>
</evidence>
<keyword evidence="4" id="KW-1185">Reference proteome</keyword>
<feature type="coiled-coil region" evidence="1">
    <location>
        <begin position="971"/>
        <end position="998"/>
    </location>
</feature>
<organism evidence="3 4">
    <name type="scientific">Thomasclavelia cocleata</name>
    <dbReference type="NCBI Taxonomy" id="69824"/>
    <lineage>
        <taxon>Bacteria</taxon>
        <taxon>Bacillati</taxon>
        <taxon>Bacillota</taxon>
        <taxon>Erysipelotrichia</taxon>
        <taxon>Erysipelotrichales</taxon>
        <taxon>Coprobacillaceae</taxon>
        <taxon>Thomasclavelia</taxon>
    </lineage>
</organism>
<dbReference type="OrthoDB" id="1655237at2"/>
<dbReference type="AlphaFoldDB" id="A0A1I0G7L0"/>
<dbReference type="Gene3D" id="3.80.10.10">
    <property type="entry name" value="Ribonuclease Inhibitor"/>
    <property type="match status" value="3"/>
</dbReference>
<keyword evidence="1" id="KW-0175">Coiled coil</keyword>
<name>A0A1I0G7L0_9FIRM</name>